<comment type="caution">
    <text evidence="2">The sequence shown here is derived from an EMBL/GenBank/DDBJ whole genome shotgun (WGS) entry which is preliminary data.</text>
</comment>
<feature type="transmembrane region" description="Helical" evidence="1">
    <location>
        <begin position="12"/>
        <end position="31"/>
    </location>
</feature>
<protein>
    <submittedName>
        <fullName evidence="2">Uncharacterized protein</fullName>
    </submittedName>
</protein>
<organism evidence="2 3">
    <name type="scientific">Bacillus thuringiensis</name>
    <dbReference type="NCBI Taxonomy" id="1428"/>
    <lineage>
        <taxon>Bacteria</taxon>
        <taxon>Bacillati</taxon>
        <taxon>Bacillota</taxon>
        <taxon>Bacilli</taxon>
        <taxon>Bacillales</taxon>
        <taxon>Bacillaceae</taxon>
        <taxon>Bacillus</taxon>
        <taxon>Bacillus cereus group</taxon>
    </lineage>
</organism>
<name>A0A9X7BTV5_BACTU</name>
<dbReference type="AlphaFoldDB" id="A0A9X7BTV5"/>
<keyword evidence="1" id="KW-0472">Membrane</keyword>
<feature type="transmembrane region" description="Helical" evidence="1">
    <location>
        <begin position="37"/>
        <end position="56"/>
    </location>
</feature>
<dbReference type="EMBL" id="NVDU01000003">
    <property type="protein sequence ID" value="PFV35697.1"/>
    <property type="molecule type" value="Genomic_DNA"/>
</dbReference>
<evidence type="ECO:0000313" key="3">
    <source>
        <dbReference type="Proteomes" id="UP000223366"/>
    </source>
</evidence>
<sequence length="76" mass="8671">MRSLNHRTKSAINFSIALVLSIIFAFVSKPFNFWYTIYFLIIAAVSLIGLITSIYMQVKSDLTSHTNIVDDGREEK</sequence>
<keyword evidence="1" id="KW-1133">Transmembrane helix</keyword>
<evidence type="ECO:0000256" key="1">
    <source>
        <dbReference type="SAM" id="Phobius"/>
    </source>
</evidence>
<accession>A0A9X7BTV5</accession>
<keyword evidence="1" id="KW-0812">Transmembrane</keyword>
<proteinExistence type="predicted"/>
<evidence type="ECO:0000313" key="2">
    <source>
        <dbReference type="EMBL" id="PFV35697.1"/>
    </source>
</evidence>
<dbReference type="Proteomes" id="UP000223366">
    <property type="component" value="Unassembled WGS sequence"/>
</dbReference>
<gene>
    <name evidence="2" type="ORF">COK99_01360</name>
</gene>
<reference evidence="2 3" key="1">
    <citation type="submission" date="2017-09" db="EMBL/GenBank/DDBJ databases">
        <title>Large-scale bioinformatics analysis of Bacillus genomes uncovers conserved roles of natural products in bacterial physiology.</title>
        <authorList>
            <consortium name="Agbiome Team Llc"/>
            <person name="Bleich R.M."/>
            <person name="Grubbs K.J."/>
            <person name="Santa Maria K.C."/>
            <person name="Allen S.E."/>
            <person name="Farag S."/>
            <person name="Shank E.A."/>
            <person name="Bowers A."/>
        </authorList>
    </citation>
    <scope>NUCLEOTIDE SEQUENCE [LARGE SCALE GENOMIC DNA]</scope>
    <source>
        <strain evidence="2 3">AFS060060</strain>
    </source>
</reference>